<organism evidence="2 3">
    <name type="scientific">Methanofollis aquaemaris</name>
    <dbReference type="NCBI Taxonomy" id="126734"/>
    <lineage>
        <taxon>Archaea</taxon>
        <taxon>Methanobacteriati</taxon>
        <taxon>Methanobacteriota</taxon>
        <taxon>Stenosarchaea group</taxon>
        <taxon>Methanomicrobia</taxon>
        <taxon>Methanomicrobiales</taxon>
        <taxon>Methanomicrobiaceae</taxon>
        <taxon>Methanofollis</taxon>
    </lineage>
</organism>
<dbReference type="Proteomes" id="UP001042704">
    <property type="component" value="Chromosome"/>
</dbReference>
<evidence type="ECO:0000313" key="2">
    <source>
        <dbReference type="EMBL" id="QSZ67189.1"/>
    </source>
</evidence>
<dbReference type="KEGG" id="maqe:RJ40_06590"/>
<sequence length="163" mass="18245">MDQTNLRRGKILVLVAAALVAAVIVSVLLIDLNRKAEIEEQKEAIRQVIPGIDEKDLDALLSMQVYAAYGQIRKGQNLPVTLKAADAVLEDQHRFYPEGPIFGYGINYLGCIMIFLDENVSEDRATMDEIYQIIDSHANATEPGNTPVLFIRNPQFQLDMEKV</sequence>
<keyword evidence="1" id="KW-0472">Membrane</keyword>
<reference evidence="2" key="2">
    <citation type="submission" date="2019-02" db="EMBL/GenBank/DDBJ databases">
        <authorList>
            <person name="Chen S.-C."/>
            <person name="Chien H.-H."/>
            <person name="Lai M.-C."/>
        </authorList>
    </citation>
    <scope>NUCLEOTIDE SEQUENCE</scope>
    <source>
        <strain evidence="2">N2F9704</strain>
    </source>
</reference>
<name>A0A8A3S5Q2_9EURY</name>
<keyword evidence="1" id="KW-1133">Transmembrane helix</keyword>
<proteinExistence type="predicted"/>
<protein>
    <submittedName>
        <fullName evidence="2">Uncharacterized protein</fullName>
    </submittedName>
</protein>
<keyword evidence="1" id="KW-0812">Transmembrane</keyword>
<keyword evidence="3" id="KW-1185">Reference proteome</keyword>
<gene>
    <name evidence="2" type="ORF">RJ40_06590</name>
</gene>
<accession>A0A8A3S5Q2</accession>
<evidence type="ECO:0000256" key="1">
    <source>
        <dbReference type="SAM" id="Phobius"/>
    </source>
</evidence>
<dbReference type="EMBL" id="CP036172">
    <property type="protein sequence ID" value="QSZ67189.1"/>
    <property type="molecule type" value="Genomic_DNA"/>
</dbReference>
<dbReference type="RefSeq" id="WP_265580077.1">
    <property type="nucleotide sequence ID" value="NZ_CP036172.1"/>
</dbReference>
<dbReference type="AlphaFoldDB" id="A0A8A3S5Q2"/>
<dbReference type="GeneID" id="76424015"/>
<feature type="transmembrane region" description="Helical" evidence="1">
    <location>
        <begin position="12"/>
        <end position="30"/>
    </location>
</feature>
<evidence type="ECO:0000313" key="3">
    <source>
        <dbReference type="Proteomes" id="UP001042704"/>
    </source>
</evidence>
<reference evidence="2" key="1">
    <citation type="journal article" date="2001" name="Int. J. Syst. Evol. Microbiol.">
        <title>Methanofollis aquaemaris sp. nov., a methanogen isolated from an aquaculture fish pond.</title>
        <authorList>
            <person name="Lai M.C."/>
            <person name="Chen S.C."/>
        </authorList>
    </citation>
    <scope>NUCLEOTIDE SEQUENCE</scope>
    <source>
        <strain evidence="2">N2F9704</strain>
    </source>
</reference>